<proteinExistence type="predicted"/>
<dbReference type="InterPro" id="IPR026392">
    <property type="entry name" value="Exo/Archaeosortase_dom"/>
</dbReference>
<gene>
    <name evidence="9" type="ORF">FHX33_002905</name>
</gene>
<evidence type="ECO:0000256" key="1">
    <source>
        <dbReference type="ARBA" id="ARBA00004651"/>
    </source>
</evidence>
<keyword evidence="7 8" id="KW-0472">Membrane</keyword>
<name>A0A7W4YKM5_LEIAQ</name>
<keyword evidence="2" id="KW-1003">Cell membrane</keyword>
<accession>A0A7W4YKM5</accession>
<keyword evidence="5" id="KW-0378">Hydrolase</keyword>
<dbReference type="EMBL" id="JACHVP010000003">
    <property type="protein sequence ID" value="MBB2968135.1"/>
    <property type="molecule type" value="Genomic_DNA"/>
</dbReference>
<evidence type="ECO:0000256" key="7">
    <source>
        <dbReference type="ARBA" id="ARBA00023136"/>
    </source>
</evidence>
<feature type="transmembrane region" description="Helical" evidence="8">
    <location>
        <begin position="99"/>
        <end position="126"/>
    </location>
</feature>
<dbReference type="NCBIfam" id="TIGR04178">
    <property type="entry name" value="exo_archaeo"/>
    <property type="match status" value="1"/>
</dbReference>
<evidence type="ECO:0000313" key="9">
    <source>
        <dbReference type="EMBL" id="MBB2968135.1"/>
    </source>
</evidence>
<evidence type="ECO:0000256" key="2">
    <source>
        <dbReference type="ARBA" id="ARBA00022475"/>
    </source>
</evidence>
<comment type="subcellular location">
    <subcellularLocation>
        <location evidence="1">Cell membrane</location>
        <topology evidence="1">Multi-pass membrane protein</topology>
    </subcellularLocation>
</comment>
<keyword evidence="3" id="KW-0645">Protease</keyword>
<dbReference type="NCBIfam" id="NF012138">
    <property type="entry name" value="exosort_XrtR"/>
    <property type="match status" value="1"/>
</dbReference>
<dbReference type="GO" id="GO:0005886">
    <property type="term" value="C:plasma membrane"/>
    <property type="evidence" value="ECO:0007669"/>
    <property type="project" value="UniProtKB-SubCell"/>
</dbReference>
<dbReference type="RefSeq" id="WP_039922854.1">
    <property type="nucleotide sequence ID" value="NZ_JACHVP010000003.1"/>
</dbReference>
<evidence type="ECO:0000256" key="3">
    <source>
        <dbReference type="ARBA" id="ARBA00022670"/>
    </source>
</evidence>
<reference evidence="9 10" key="1">
    <citation type="submission" date="2020-08" db="EMBL/GenBank/DDBJ databases">
        <title>Sequencing the genomes of 1000 actinobacteria strains.</title>
        <authorList>
            <person name="Klenk H.-P."/>
        </authorList>
    </citation>
    <scope>NUCLEOTIDE SEQUENCE [LARGE SCALE GENOMIC DNA]</scope>
    <source>
        <strain evidence="9 10">DSM 20146</strain>
    </source>
</reference>
<keyword evidence="10" id="KW-1185">Reference proteome</keyword>
<evidence type="ECO:0000256" key="5">
    <source>
        <dbReference type="ARBA" id="ARBA00022801"/>
    </source>
</evidence>
<feature type="transmembrane region" description="Helical" evidence="8">
    <location>
        <begin position="73"/>
        <end position="92"/>
    </location>
</feature>
<evidence type="ECO:0000256" key="4">
    <source>
        <dbReference type="ARBA" id="ARBA00022692"/>
    </source>
</evidence>
<evidence type="ECO:0000256" key="8">
    <source>
        <dbReference type="SAM" id="Phobius"/>
    </source>
</evidence>
<dbReference type="AlphaFoldDB" id="A0A7W4YKM5"/>
<sequence length="174" mass="18791">MTRGVSAAVLLAIAVALVLLNHPARQLEAELAAWAAAHTFADGAATGFSSGSPMFAFGVDGEWRALRITTECAISFVIAPFLVMFAAFTLVQRFRLLRIAIAVSVSVILFVLLNQIRFLVIAIAFADGGHKGYSIAHSLVGSIIMFVGIAAIVVMSLFIVAGRRRRRVVRQRRH</sequence>
<dbReference type="GO" id="GO:0008233">
    <property type="term" value="F:peptidase activity"/>
    <property type="evidence" value="ECO:0007669"/>
    <property type="project" value="UniProtKB-KW"/>
</dbReference>
<feature type="transmembrane region" description="Helical" evidence="8">
    <location>
        <begin position="138"/>
        <end position="162"/>
    </location>
</feature>
<evidence type="ECO:0000313" key="10">
    <source>
        <dbReference type="Proteomes" id="UP000538196"/>
    </source>
</evidence>
<organism evidence="9 10">
    <name type="scientific">Leifsonia aquatica</name>
    <name type="common">Corynebacterium aquaticum</name>
    <dbReference type="NCBI Taxonomy" id="144185"/>
    <lineage>
        <taxon>Bacteria</taxon>
        <taxon>Bacillati</taxon>
        <taxon>Actinomycetota</taxon>
        <taxon>Actinomycetes</taxon>
        <taxon>Micrococcales</taxon>
        <taxon>Microbacteriaceae</taxon>
        <taxon>Leifsonia</taxon>
    </lineage>
</organism>
<keyword evidence="6 8" id="KW-1133">Transmembrane helix</keyword>
<dbReference type="Proteomes" id="UP000538196">
    <property type="component" value="Unassembled WGS sequence"/>
</dbReference>
<comment type="caution">
    <text evidence="9">The sequence shown here is derived from an EMBL/GenBank/DDBJ whole genome shotgun (WGS) entry which is preliminary data.</text>
</comment>
<protein>
    <submittedName>
        <fullName evidence="9">Exosortase/archaeosortase family protein</fullName>
    </submittedName>
</protein>
<keyword evidence="4 8" id="KW-0812">Transmembrane</keyword>
<dbReference type="GO" id="GO:0006508">
    <property type="term" value="P:proteolysis"/>
    <property type="evidence" value="ECO:0007669"/>
    <property type="project" value="UniProtKB-KW"/>
</dbReference>
<evidence type="ECO:0000256" key="6">
    <source>
        <dbReference type="ARBA" id="ARBA00022989"/>
    </source>
</evidence>